<name>A0A1B7NPD8_9EURO</name>
<dbReference type="Proteomes" id="UP000091918">
    <property type="component" value="Unassembled WGS sequence"/>
</dbReference>
<accession>A0A1B7NPD8</accession>
<dbReference type="AlphaFoldDB" id="A0A1B7NPD8"/>
<proteinExistence type="predicted"/>
<keyword evidence="2" id="KW-1185">Reference proteome</keyword>
<dbReference type="EMBL" id="LGUA01001458">
    <property type="protein sequence ID" value="OAX78536.1"/>
    <property type="molecule type" value="Genomic_DNA"/>
</dbReference>
<reference evidence="1 2" key="1">
    <citation type="submission" date="2015-07" db="EMBL/GenBank/DDBJ databases">
        <title>Emmonsia species relationships and genome sequence.</title>
        <authorList>
            <person name="Cuomo C.A."/>
            <person name="Schwartz I.S."/>
            <person name="Kenyon C."/>
            <person name="de Hoog G.S."/>
            <person name="Govender N.P."/>
            <person name="Botha A."/>
            <person name="Moreno L."/>
            <person name="de Vries M."/>
            <person name="Munoz J.F."/>
            <person name="Stielow J.B."/>
        </authorList>
    </citation>
    <scope>NUCLEOTIDE SEQUENCE [LARGE SCALE GENOMIC DNA]</scope>
    <source>
        <strain evidence="1 2">CBS 136260</strain>
    </source>
</reference>
<sequence length="40" mass="4440">MVENEIATLQKRVETALNNISSAMVSDVCHLSDTALLRCY</sequence>
<evidence type="ECO:0000313" key="2">
    <source>
        <dbReference type="Proteomes" id="UP000091918"/>
    </source>
</evidence>
<comment type="caution">
    <text evidence="1">The sequence shown here is derived from an EMBL/GenBank/DDBJ whole genome shotgun (WGS) entry which is preliminary data.</text>
</comment>
<protein>
    <submittedName>
        <fullName evidence="1">Uncharacterized protein</fullName>
    </submittedName>
</protein>
<gene>
    <name evidence="1" type="ORF">ACJ72_07155</name>
</gene>
<evidence type="ECO:0000313" key="1">
    <source>
        <dbReference type="EMBL" id="OAX78536.1"/>
    </source>
</evidence>
<organism evidence="1 2">
    <name type="scientific">Emergomyces africanus</name>
    <dbReference type="NCBI Taxonomy" id="1955775"/>
    <lineage>
        <taxon>Eukaryota</taxon>
        <taxon>Fungi</taxon>
        <taxon>Dikarya</taxon>
        <taxon>Ascomycota</taxon>
        <taxon>Pezizomycotina</taxon>
        <taxon>Eurotiomycetes</taxon>
        <taxon>Eurotiomycetidae</taxon>
        <taxon>Onygenales</taxon>
        <taxon>Ajellomycetaceae</taxon>
        <taxon>Emergomyces</taxon>
    </lineage>
</organism>